<dbReference type="GO" id="GO:0016192">
    <property type="term" value="P:vesicle-mediated transport"/>
    <property type="evidence" value="ECO:0007669"/>
    <property type="project" value="UniProtKB-UniRule"/>
</dbReference>
<dbReference type="HAMAP" id="MF_03188">
    <property type="entry name" value="Methyltr_EFM4"/>
    <property type="match status" value="1"/>
</dbReference>
<reference evidence="8 9" key="1">
    <citation type="journal article" date="2019" name="Appl. Microbiol. Biotechnol.">
        <title>Genome sequence of Isaria javanica and comparative genome analysis insights into family S53 peptidase evolution in fungal entomopathogens.</title>
        <authorList>
            <person name="Lin R."/>
            <person name="Zhang X."/>
            <person name="Xin B."/>
            <person name="Zou M."/>
            <person name="Gao Y."/>
            <person name="Qin F."/>
            <person name="Hu Q."/>
            <person name="Xie B."/>
            <person name="Cheng X."/>
        </authorList>
    </citation>
    <scope>NUCLEOTIDE SEQUENCE [LARGE SCALE GENOMIC DNA]</scope>
    <source>
        <strain evidence="8 9">IJ1G</strain>
    </source>
</reference>
<evidence type="ECO:0000313" key="8">
    <source>
        <dbReference type="EMBL" id="TQV92584.1"/>
    </source>
</evidence>
<protein>
    <recommendedName>
        <fullName evidence="5">Protein-lysine N-methyltransferase EFM4</fullName>
        <ecNumber evidence="5">2.1.1.-</ecNumber>
    </recommendedName>
    <alternativeName>
        <fullName evidence="5">Elongation factor methyltransferase 4</fullName>
    </alternativeName>
</protein>
<evidence type="ECO:0000256" key="4">
    <source>
        <dbReference type="ARBA" id="ARBA00022691"/>
    </source>
</evidence>
<dbReference type="PANTHER" id="PTHR12843:SF5">
    <property type="entry name" value="EEF1A LYSINE METHYLTRANSFERASE 2"/>
    <property type="match status" value="1"/>
</dbReference>
<keyword evidence="2 5" id="KW-0489">Methyltransferase</keyword>
<keyword evidence="3 5" id="KW-0808">Transferase</keyword>
<evidence type="ECO:0000256" key="5">
    <source>
        <dbReference type="HAMAP-Rule" id="MF_03188"/>
    </source>
</evidence>
<dbReference type="OrthoDB" id="10069295at2759"/>
<dbReference type="EC" id="2.1.1.-" evidence="5"/>
<comment type="function">
    <text evidence="5">S-adenosyl-L-methionine-dependent protein-lysine N-methyltransferase that mono- and dimethylates elongation factor 1-alpha at 'Lys-316'. May play a role in intracellular transport.</text>
</comment>
<name>A0A545USY6_9HYPO</name>
<gene>
    <name evidence="5" type="primary">EFM4</name>
    <name evidence="8" type="ORF">IF1G_08508</name>
</gene>
<dbReference type="AlphaFoldDB" id="A0A545USY6"/>
<proteinExistence type="inferred from homology"/>
<dbReference type="Proteomes" id="UP000315783">
    <property type="component" value="Unassembled WGS sequence"/>
</dbReference>
<dbReference type="GO" id="GO:0005737">
    <property type="term" value="C:cytoplasm"/>
    <property type="evidence" value="ECO:0007669"/>
    <property type="project" value="UniProtKB-SubCell"/>
</dbReference>
<keyword evidence="5" id="KW-0813">Transport</keyword>
<dbReference type="InterPro" id="IPR026635">
    <property type="entry name" value="Efm4/METTL10"/>
</dbReference>
<dbReference type="Gene3D" id="3.40.50.150">
    <property type="entry name" value="Vaccinia Virus protein VP39"/>
    <property type="match status" value="1"/>
</dbReference>
<dbReference type="SUPFAM" id="SSF53335">
    <property type="entry name" value="S-adenosyl-L-methionine-dependent methyltransferases"/>
    <property type="match status" value="1"/>
</dbReference>
<evidence type="ECO:0000256" key="3">
    <source>
        <dbReference type="ARBA" id="ARBA00022679"/>
    </source>
</evidence>
<sequence length="301" mass="32273">MTEKPKHLDPSELGTREYWDKLYTTEIANNAANPDDIGTVWFDDSDAEDKMLDFLARLAGDIPDASSSCSSPLSEDENVQTLPPPDPSSSATRGLSFETTSILDLGCGNGSILFSLRARGWRGPLTGVDYSAHSIRLAKQVAASRNLLSDISFAEWDLLRGPALSTVLAPPSSVTTTTTTTTTTKSSTTTGGTFDVVLDKGTFDAISLSDATDDRGRRVCEGYKARVLPLLPVNGLFLITSCNWTEAELRDWFVGGEIVDGAAFEEAGRVKYRTFSFGGVSGQTISTLCFRKIATSAPSSA</sequence>
<feature type="region of interest" description="Disordered" evidence="6">
    <location>
        <begin position="66"/>
        <end position="94"/>
    </location>
</feature>
<comment type="subcellular location">
    <subcellularLocation>
        <location evidence="5">Cytoplasm</location>
    </subcellularLocation>
</comment>
<comment type="similarity">
    <text evidence="5">Belongs to the class I-like SAM-binding methyltransferase superfamily. EFM4 family.</text>
</comment>
<evidence type="ECO:0000259" key="7">
    <source>
        <dbReference type="Pfam" id="PF13847"/>
    </source>
</evidence>
<dbReference type="STRING" id="43265.A0A545USY6"/>
<keyword evidence="1 5" id="KW-0963">Cytoplasm</keyword>
<dbReference type="GO" id="GO:0016279">
    <property type="term" value="F:protein-lysine N-methyltransferase activity"/>
    <property type="evidence" value="ECO:0007669"/>
    <property type="project" value="UniProtKB-UniRule"/>
</dbReference>
<feature type="domain" description="Methyltransferase" evidence="7">
    <location>
        <begin position="99"/>
        <end position="157"/>
    </location>
</feature>
<evidence type="ECO:0000256" key="2">
    <source>
        <dbReference type="ARBA" id="ARBA00022603"/>
    </source>
</evidence>
<evidence type="ECO:0000313" key="9">
    <source>
        <dbReference type="Proteomes" id="UP000315783"/>
    </source>
</evidence>
<organism evidence="8 9">
    <name type="scientific">Cordyceps javanica</name>
    <dbReference type="NCBI Taxonomy" id="43265"/>
    <lineage>
        <taxon>Eukaryota</taxon>
        <taxon>Fungi</taxon>
        <taxon>Dikarya</taxon>
        <taxon>Ascomycota</taxon>
        <taxon>Pezizomycotina</taxon>
        <taxon>Sordariomycetes</taxon>
        <taxon>Hypocreomycetidae</taxon>
        <taxon>Hypocreales</taxon>
        <taxon>Cordycipitaceae</taxon>
        <taxon>Cordyceps</taxon>
    </lineage>
</organism>
<dbReference type="PANTHER" id="PTHR12843">
    <property type="entry name" value="PROTEIN-LYSINE N-METHYLTRANSFERASE METTL10"/>
    <property type="match status" value="1"/>
</dbReference>
<dbReference type="GO" id="GO:0032259">
    <property type="term" value="P:methylation"/>
    <property type="evidence" value="ECO:0007669"/>
    <property type="project" value="UniProtKB-KW"/>
</dbReference>
<dbReference type="Pfam" id="PF13847">
    <property type="entry name" value="Methyltransf_31"/>
    <property type="match status" value="1"/>
</dbReference>
<evidence type="ECO:0000256" key="6">
    <source>
        <dbReference type="SAM" id="MobiDB-lite"/>
    </source>
</evidence>
<evidence type="ECO:0000256" key="1">
    <source>
        <dbReference type="ARBA" id="ARBA00022490"/>
    </source>
</evidence>
<keyword evidence="4 5" id="KW-0949">S-adenosyl-L-methionine</keyword>
<accession>A0A545USY6</accession>
<dbReference type="InterPro" id="IPR029063">
    <property type="entry name" value="SAM-dependent_MTases_sf"/>
</dbReference>
<comment type="caution">
    <text evidence="8">The sequence shown here is derived from an EMBL/GenBank/DDBJ whole genome shotgun (WGS) entry which is preliminary data.</text>
</comment>
<dbReference type="InterPro" id="IPR025714">
    <property type="entry name" value="Methyltranfer_dom"/>
</dbReference>
<keyword evidence="9" id="KW-1185">Reference proteome</keyword>
<dbReference type="EMBL" id="SPUK01000014">
    <property type="protein sequence ID" value="TQV92584.1"/>
    <property type="molecule type" value="Genomic_DNA"/>
</dbReference>
<dbReference type="CDD" id="cd02440">
    <property type="entry name" value="AdoMet_MTases"/>
    <property type="match status" value="1"/>
</dbReference>